<dbReference type="Gene3D" id="3.30.870.10">
    <property type="entry name" value="Endonuclease Chain A"/>
    <property type="match status" value="2"/>
</dbReference>
<keyword evidence="8" id="KW-0812">Transmembrane</keyword>
<keyword evidence="6" id="KW-0964">Secreted</keyword>
<dbReference type="InterPro" id="IPR025202">
    <property type="entry name" value="PLD-like_dom"/>
</dbReference>
<dbReference type="Proteomes" id="UP000188604">
    <property type="component" value="Chromosome"/>
</dbReference>
<dbReference type="PROSITE" id="PS50035">
    <property type="entry name" value="PLD"/>
    <property type="match status" value="2"/>
</dbReference>
<dbReference type="GO" id="GO:0008808">
    <property type="term" value="F:cardiolipin synthase activity"/>
    <property type="evidence" value="ECO:0007669"/>
    <property type="project" value="UniProtKB-UniRule"/>
</dbReference>
<dbReference type="GO" id="GO:0005576">
    <property type="term" value="C:extracellular region"/>
    <property type="evidence" value="ECO:0007669"/>
    <property type="project" value="UniProtKB-SubCell"/>
</dbReference>
<evidence type="ECO:0000256" key="9">
    <source>
        <dbReference type="ARBA" id="ARBA00022737"/>
    </source>
</evidence>
<accession>A0A1U9KMU0</accession>
<evidence type="ECO:0000313" key="16">
    <source>
        <dbReference type="EMBL" id="AQS87099.1"/>
    </source>
</evidence>
<dbReference type="PANTHER" id="PTHR21248">
    <property type="entry name" value="CARDIOLIPIN SYNTHASE"/>
    <property type="match status" value="1"/>
</dbReference>
<evidence type="ECO:0000256" key="11">
    <source>
        <dbReference type="ARBA" id="ARBA00023098"/>
    </source>
</evidence>
<evidence type="ECO:0000256" key="2">
    <source>
        <dbReference type="ARBA" id="ARBA00004613"/>
    </source>
</evidence>
<dbReference type="SMART" id="SM00155">
    <property type="entry name" value="PLDc"/>
    <property type="match status" value="2"/>
</dbReference>
<name>A0A1U9KMU0_9PROT</name>
<comment type="function">
    <text evidence="1">Could be a virulence factor.</text>
</comment>
<dbReference type="SUPFAM" id="SSF56024">
    <property type="entry name" value="Phospholipase D/nuclease"/>
    <property type="match status" value="2"/>
</dbReference>
<dbReference type="RefSeq" id="WP_077806071.1">
    <property type="nucleotide sequence ID" value="NZ_BJXS01000008.1"/>
</dbReference>
<sequence length="471" mass="53254">MNHHYTVLDILLVLARYALALAVTIHVLRTKRDTAASTGWIGIAWLMPLTGAALYVMFGVNRVRRLARKLIGSHQWDGRGALVQHREQVDGQFAPLARMLGRLTERPLLGGNVIQCLHDGDNTYPVMLAAIDNARQSVLLCSYIFRADEVGNRFIEALANAQARGVRVHVLVDGIGSGYFHSGVASALRRRNIACHRFMHSLWPWRMPFINLRNHRKILVVDGRVGFMGGLNIGEENMLRLRTKVPVADTHFRIEGPIVHQLTEAFARDWSFTCQEELDGEIYFPQLDSVGDIPMRIVTSGPDNDLEKIEFAMLQGVALARRSVRLMTPYFLPDERLTSELCLAALRGVEIDIIVPGSSNHRLIDYARDANLAPFLDAGCRIWMAQPPFNHAKLLVVDEDWSFVGSSNIDVRSLRLNFEINMEVYDKDLARELIAFIDRHRHGRLTHHTLDSQSGMVKLRNAGVRLFMPYL</sequence>
<dbReference type="CDD" id="cd09157">
    <property type="entry name" value="PLDc_CLS_unchar2_1"/>
    <property type="match status" value="1"/>
</dbReference>
<evidence type="ECO:0000256" key="15">
    <source>
        <dbReference type="NCBIfam" id="TIGR04265"/>
    </source>
</evidence>
<proteinExistence type="predicted"/>
<keyword evidence="5" id="KW-0444">Lipid biosynthesis</keyword>
<keyword evidence="14" id="KW-1208">Phospholipid metabolism</keyword>
<gene>
    <name evidence="16" type="ORF">A0U93_03170</name>
</gene>
<protein>
    <recommendedName>
        <fullName evidence="15">Cardiolipin synthase</fullName>
        <ecNumber evidence="15">2.7.8.-</ecNumber>
    </recommendedName>
</protein>
<evidence type="ECO:0000256" key="13">
    <source>
        <dbReference type="ARBA" id="ARBA00023209"/>
    </source>
</evidence>
<evidence type="ECO:0000256" key="12">
    <source>
        <dbReference type="ARBA" id="ARBA00023136"/>
    </source>
</evidence>
<evidence type="ECO:0000256" key="5">
    <source>
        <dbReference type="ARBA" id="ARBA00022516"/>
    </source>
</evidence>
<dbReference type="Pfam" id="PF13091">
    <property type="entry name" value="PLDc_2"/>
    <property type="match status" value="2"/>
</dbReference>
<comment type="subcellular location">
    <subcellularLocation>
        <location evidence="3">Cell membrane</location>
        <topology evidence="3">Multi-pass membrane protein</topology>
    </subcellularLocation>
    <subcellularLocation>
        <location evidence="2">Secreted</location>
    </subcellularLocation>
</comment>
<dbReference type="Pfam" id="PF13396">
    <property type="entry name" value="PLDc_N"/>
    <property type="match status" value="1"/>
</dbReference>
<dbReference type="OrthoDB" id="9762009at2"/>
<evidence type="ECO:0000256" key="7">
    <source>
        <dbReference type="ARBA" id="ARBA00022679"/>
    </source>
</evidence>
<evidence type="ECO:0000256" key="6">
    <source>
        <dbReference type="ARBA" id="ARBA00022525"/>
    </source>
</evidence>
<dbReference type="InterPro" id="IPR022924">
    <property type="entry name" value="Cardiolipin_synthase"/>
</dbReference>
<reference evidence="16 17" key="1">
    <citation type="submission" date="2016-03" db="EMBL/GenBank/DDBJ databases">
        <title>Acetic acid bacteria sequencing.</title>
        <authorList>
            <person name="Brandt J."/>
            <person name="Jakob F."/>
            <person name="Vogel R.F."/>
        </authorList>
    </citation>
    <scope>NUCLEOTIDE SEQUENCE [LARGE SCALE GENOMIC DNA]</scope>
    <source>
        <strain evidence="16 17">NBRC 101099</strain>
    </source>
</reference>
<evidence type="ECO:0000256" key="1">
    <source>
        <dbReference type="ARBA" id="ARBA00003145"/>
    </source>
</evidence>
<evidence type="ECO:0000256" key="4">
    <source>
        <dbReference type="ARBA" id="ARBA00022475"/>
    </source>
</evidence>
<keyword evidence="9" id="KW-0677">Repeat</keyword>
<organism evidence="16 17">
    <name type="scientific">Neoasaia chiangmaiensis</name>
    <dbReference type="NCBI Taxonomy" id="320497"/>
    <lineage>
        <taxon>Bacteria</taxon>
        <taxon>Pseudomonadati</taxon>
        <taxon>Pseudomonadota</taxon>
        <taxon>Alphaproteobacteria</taxon>
        <taxon>Acetobacterales</taxon>
        <taxon>Acetobacteraceae</taxon>
        <taxon>Neoasaia</taxon>
    </lineage>
</organism>
<keyword evidence="10" id="KW-1133">Transmembrane helix</keyword>
<evidence type="ECO:0000256" key="10">
    <source>
        <dbReference type="ARBA" id="ARBA00022989"/>
    </source>
</evidence>
<keyword evidence="17" id="KW-1185">Reference proteome</keyword>
<dbReference type="AlphaFoldDB" id="A0A1U9KMU0"/>
<dbReference type="GO" id="GO:0032049">
    <property type="term" value="P:cardiolipin biosynthetic process"/>
    <property type="evidence" value="ECO:0007669"/>
    <property type="project" value="UniProtKB-UniRule"/>
</dbReference>
<evidence type="ECO:0000256" key="14">
    <source>
        <dbReference type="ARBA" id="ARBA00023264"/>
    </source>
</evidence>
<evidence type="ECO:0000256" key="3">
    <source>
        <dbReference type="ARBA" id="ARBA00004651"/>
    </source>
</evidence>
<keyword evidence="11" id="KW-0443">Lipid metabolism</keyword>
<dbReference type="GO" id="GO:0005886">
    <property type="term" value="C:plasma membrane"/>
    <property type="evidence" value="ECO:0007669"/>
    <property type="project" value="UniProtKB-SubCell"/>
</dbReference>
<dbReference type="InterPro" id="IPR027379">
    <property type="entry name" value="CLS_N"/>
</dbReference>
<dbReference type="PANTHER" id="PTHR21248:SF22">
    <property type="entry name" value="PHOSPHOLIPASE D"/>
    <property type="match status" value="1"/>
</dbReference>
<dbReference type="InterPro" id="IPR001736">
    <property type="entry name" value="PLipase_D/transphosphatidylase"/>
</dbReference>
<keyword evidence="12" id="KW-0472">Membrane</keyword>
<dbReference type="EC" id="2.7.8.-" evidence="15"/>
<dbReference type="KEGG" id="nch:A0U93_03170"/>
<evidence type="ECO:0000313" key="17">
    <source>
        <dbReference type="Proteomes" id="UP000188604"/>
    </source>
</evidence>
<dbReference type="STRING" id="320497.A0U93_03170"/>
<keyword evidence="4" id="KW-1003">Cell membrane</keyword>
<dbReference type="NCBIfam" id="TIGR04265">
    <property type="entry name" value="bac_cardiolipin"/>
    <property type="match status" value="1"/>
</dbReference>
<keyword evidence="7" id="KW-0808">Transferase</keyword>
<keyword evidence="13" id="KW-0594">Phospholipid biosynthesis</keyword>
<evidence type="ECO:0000256" key="8">
    <source>
        <dbReference type="ARBA" id="ARBA00022692"/>
    </source>
</evidence>
<dbReference type="EMBL" id="CP014691">
    <property type="protein sequence ID" value="AQS87099.1"/>
    <property type="molecule type" value="Genomic_DNA"/>
</dbReference>